<keyword evidence="3" id="KW-1185">Reference proteome</keyword>
<proteinExistence type="predicted"/>
<protein>
    <submittedName>
        <fullName evidence="2">Uncharacterized protein</fullName>
    </submittedName>
</protein>
<evidence type="ECO:0000256" key="1">
    <source>
        <dbReference type="SAM" id="Coils"/>
    </source>
</evidence>
<dbReference type="Proteomes" id="UP000800038">
    <property type="component" value="Unassembled WGS sequence"/>
</dbReference>
<dbReference type="EMBL" id="ML976235">
    <property type="protein sequence ID" value="KAF1935780.1"/>
    <property type="molecule type" value="Genomic_DNA"/>
</dbReference>
<dbReference type="AlphaFoldDB" id="A0A6A5S849"/>
<sequence>MQLQAFLRRAPSVESTRAELPDDNNLLKAILDAQDTIKVAYTNMYQALDDTVSTYTRHISALREVLQEADKGLAELRLEKRDMHREFSRMCQTFEELLADTKKMHTMEDMMERLGNEQSIEEIIGEEDTLIRMEAYLVDIRELSKIIQCLRGVRKQ</sequence>
<keyword evidence="1" id="KW-0175">Coiled coil</keyword>
<reference evidence="2" key="1">
    <citation type="journal article" date="2020" name="Stud. Mycol.">
        <title>101 Dothideomycetes genomes: a test case for predicting lifestyles and emergence of pathogens.</title>
        <authorList>
            <person name="Haridas S."/>
            <person name="Albert R."/>
            <person name="Binder M."/>
            <person name="Bloem J."/>
            <person name="Labutti K."/>
            <person name="Salamov A."/>
            <person name="Andreopoulos B."/>
            <person name="Baker S."/>
            <person name="Barry K."/>
            <person name="Bills G."/>
            <person name="Bluhm B."/>
            <person name="Cannon C."/>
            <person name="Castanera R."/>
            <person name="Culley D."/>
            <person name="Daum C."/>
            <person name="Ezra D."/>
            <person name="Gonzalez J."/>
            <person name="Henrissat B."/>
            <person name="Kuo A."/>
            <person name="Liang C."/>
            <person name="Lipzen A."/>
            <person name="Lutzoni F."/>
            <person name="Magnuson J."/>
            <person name="Mondo S."/>
            <person name="Nolan M."/>
            <person name="Ohm R."/>
            <person name="Pangilinan J."/>
            <person name="Park H.-J."/>
            <person name="Ramirez L."/>
            <person name="Alfaro M."/>
            <person name="Sun H."/>
            <person name="Tritt A."/>
            <person name="Yoshinaga Y."/>
            <person name="Zwiers L.-H."/>
            <person name="Turgeon B."/>
            <person name="Goodwin S."/>
            <person name="Spatafora J."/>
            <person name="Crous P."/>
            <person name="Grigoriev I."/>
        </authorList>
    </citation>
    <scope>NUCLEOTIDE SEQUENCE</scope>
    <source>
        <strain evidence="2">CBS 161.51</strain>
    </source>
</reference>
<evidence type="ECO:0000313" key="3">
    <source>
        <dbReference type="Proteomes" id="UP000800038"/>
    </source>
</evidence>
<feature type="coiled-coil region" evidence="1">
    <location>
        <begin position="59"/>
        <end position="86"/>
    </location>
</feature>
<organism evidence="2 3">
    <name type="scientific">Clathrospora elynae</name>
    <dbReference type="NCBI Taxonomy" id="706981"/>
    <lineage>
        <taxon>Eukaryota</taxon>
        <taxon>Fungi</taxon>
        <taxon>Dikarya</taxon>
        <taxon>Ascomycota</taxon>
        <taxon>Pezizomycotina</taxon>
        <taxon>Dothideomycetes</taxon>
        <taxon>Pleosporomycetidae</taxon>
        <taxon>Pleosporales</taxon>
        <taxon>Diademaceae</taxon>
        <taxon>Clathrospora</taxon>
    </lineage>
</organism>
<gene>
    <name evidence="2" type="ORF">EJ02DRAFT_438987</name>
</gene>
<evidence type="ECO:0000313" key="2">
    <source>
        <dbReference type="EMBL" id="KAF1935780.1"/>
    </source>
</evidence>
<name>A0A6A5S849_9PLEO</name>
<accession>A0A6A5S849</accession>